<dbReference type="Proteomes" id="UP000831701">
    <property type="component" value="Chromosome 13"/>
</dbReference>
<gene>
    <name evidence="1" type="ORF">L3Q82_011208</name>
</gene>
<protein>
    <submittedName>
        <fullName evidence="1">Uncharacterized protein</fullName>
    </submittedName>
</protein>
<comment type="caution">
    <text evidence="1">The sequence shown here is derived from an EMBL/GenBank/DDBJ whole genome shotgun (WGS) entry which is preliminary data.</text>
</comment>
<reference evidence="1" key="1">
    <citation type="submission" date="2022-04" db="EMBL/GenBank/DDBJ databases">
        <title>Jade perch genome.</title>
        <authorList>
            <person name="Chao B."/>
        </authorList>
    </citation>
    <scope>NUCLEOTIDE SEQUENCE</scope>
    <source>
        <strain evidence="1">CB-2022</strain>
    </source>
</reference>
<organism evidence="1 2">
    <name type="scientific">Scortum barcoo</name>
    <name type="common">barcoo grunter</name>
    <dbReference type="NCBI Taxonomy" id="214431"/>
    <lineage>
        <taxon>Eukaryota</taxon>
        <taxon>Metazoa</taxon>
        <taxon>Chordata</taxon>
        <taxon>Craniata</taxon>
        <taxon>Vertebrata</taxon>
        <taxon>Euteleostomi</taxon>
        <taxon>Actinopterygii</taxon>
        <taxon>Neopterygii</taxon>
        <taxon>Teleostei</taxon>
        <taxon>Neoteleostei</taxon>
        <taxon>Acanthomorphata</taxon>
        <taxon>Eupercaria</taxon>
        <taxon>Centrarchiformes</taxon>
        <taxon>Terapontoidei</taxon>
        <taxon>Terapontidae</taxon>
        <taxon>Scortum</taxon>
    </lineage>
</organism>
<accession>A0ACB8W9L4</accession>
<sequence length="809" mass="90602">SSFGSCQLKELISQVDLDQLLGPEWDLYLMTVIALLLGDDWWWEYEEGIRHYSKEALSKASLLFLAQEFPEKTRPVSFKHPVFQCPDMSPSPAVPSSVEFVKAADIKVIAALGDSLTTAIGANATTVLGIPIEFRHVSWSIGGYGSFQDVITLANIIKLFNPNLLGASPGKTVHGMQAHISETGFNLAVTGHNTFNLPGQTRHLIDTLRGYEGLNFEEDWKLLTILMGMNDICDYCKDKALFSVDNFIHYMTVSLEMLMNEVPRMIVNVVQILPMQTLREVQKPTPGCLLQRSFCSCLIEPAAKSPELRELIEINLEFQKRLEELLYSDRFFRDNFAVVLQPFLKHADPPRIPQSGKIDMTFFTHDCFHFTIKGHEELAKGLWNNMFQPGERKMIVSSFSDPISLICPSMEHPYIFTRPVAAKSGQAHLQSGTLSQAAVFILLSVLVVLGFLSLPLTPSQLENEDAKVMKCIVEALADVLSRPHPIPVSQECLVTLKTDDRLVSILRHHNFLKELQEIAVQGGQGRAQLHGDAGTPDPTTQAPQTAGYVADRSMLEALGGPGERSILSQKRRTGNGDGGEEKDESPGGGESPEDNEIAEEVEAKRESDERPGGHVSESAGEKSEGKAEKRDEEEEEYEEKKVNSEEDSEEKNMTKDKKGKEDVFCTLIRYEAACHNRTGCWIRRKERRTHTQTKTKVKKFGGEDDEEKDKRSALSSHKQEQEQEEEEDEGEMKRGNREGGPKAVGQAGQGDADEEEIGRWGGAWRLGDQQEVPHHSKEVTEEEEEEKKRNTQRSPEERERAADDRQKGS</sequence>
<feature type="non-terminal residue" evidence="1">
    <location>
        <position position="1"/>
    </location>
</feature>
<evidence type="ECO:0000313" key="1">
    <source>
        <dbReference type="EMBL" id="KAI3364416.1"/>
    </source>
</evidence>
<keyword evidence="2" id="KW-1185">Reference proteome</keyword>
<evidence type="ECO:0000313" key="2">
    <source>
        <dbReference type="Proteomes" id="UP000831701"/>
    </source>
</evidence>
<dbReference type="EMBL" id="CM041543">
    <property type="protein sequence ID" value="KAI3364416.1"/>
    <property type="molecule type" value="Genomic_DNA"/>
</dbReference>
<proteinExistence type="predicted"/>
<name>A0ACB8W9L4_9TELE</name>